<feature type="region of interest" description="Disordered" evidence="2">
    <location>
        <begin position="412"/>
        <end position="520"/>
    </location>
</feature>
<dbReference type="PANTHER" id="PTHR47691:SF3">
    <property type="entry name" value="HTH-TYPE TRANSCRIPTIONAL REGULATOR RV0890C-RELATED"/>
    <property type="match status" value="1"/>
</dbReference>
<feature type="compositionally biased region" description="Basic and acidic residues" evidence="2">
    <location>
        <begin position="413"/>
        <end position="434"/>
    </location>
</feature>
<dbReference type="Gene3D" id="3.40.50.300">
    <property type="entry name" value="P-loop containing nucleotide triphosphate hydrolases"/>
    <property type="match status" value="1"/>
</dbReference>
<evidence type="ECO:0000256" key="1">
    <source>
        <dbReference type="ARBA" id="ARBA00023012"/>
    </source>
</evidence>
<dbReference type="Gene3D" id="1.25.40.10">
    <property type="entry name" value="Tetratricopeptide repeat domain"/>
    <property type="match status" value="1"/>
</dbReference>
<dbReference type="Proteomes" id="UP001163878">
    <property type="component" value="Chromosome"/>
</dbReference>
<accession>A0ABY6I553</accession>
<reference evidence="4" key="1">
    <citation type="submission" date="2022-10" db="EMBL/GenBank/DDBJ databases">
        <title>Cytochrome P450 Catalyzes Benzene Ring Formation in the Biosynthesis of Trialkyl-Substituted Aromatic Polyketides.</title>
        <authorList>
            <person name="Zhao E."/>
            <person name="Ge H."/>
        </authorList>
    </citation>
    <scope>NUCLEOTIDE SEQUENCE</scope>
    <source>
        <strain evidence="4">NA0869</strain>
    </source>
</reference>
<feature type="compositionally biased region" description="Basic and acidic residues" evidence="2">
    <location>
        <begin position="480"/>
        <end position="491"/>
    </location>
</feature>
<dbReference type="InterPro" id="IPR027417">
    <property type="entry name" value="P-loop_NTPase"/>
</dbReference>
<feature type="compositionally biased region" description="Gly residues" evidence="2">
    <location>
        <begin position="452"/>
        <end position="467"/>
    </location>
</feature>
<feature type="domain" description="Bacterial transcriptional activator" evidence="3">
    <location>
        <begin position="2"/>
        <end position="111"/>
    </location>
</feature>
<feature type="compositionally biased region" description="Low complexity" evidence="2">
    <location>
        <begin position="499"/>
        <end position="509"/>
    </location>
</feature>
<evidence type="ECO:0000313" key="5">
    <source>
        <dbReference type="Proteomes" id="UP001163878"/>
    </source>
</evidence>
<dbReference type="SUPFAM" id="SSF48452">
    <property type="entry name" value="TPR-like"/>
    <property type="match status" value="1"/>
</dbReference>
<evidence type="ECO:0000259" key="3">
    <source>
        <dbReference type="SMART" id="SM01043"/>
    </source>
</evidence>
<dbReference type="PANTHER" id="PTHR47691">
    <property type="entry name" value="REGULATOR-RELATED"/>
    <property type="match status" value="1"/>
</dbReference>
<dbReference type="InterPro" id="IPR005158">
    <property type="entry name" value="BTAD"/>
</dbReference>
<dbReference type="EMBL" id="CP107567">
    <property type="protein sequence ID" value="UYQ60880.1"/>
    <property type="molecule type" value="Genomic_DNA"/>
</dbReference>
<dbReference type="InterPro" id="IPR011990">
    <property type="entry name" value="TPR-like_helical_dom_sf"/>
</dbReference>
<keyword evidence="1" id="KW-0902">Two-component regulatory system</keyword>
<dbReference type="Pfam" id="PF03704">
    <property type="entry name" value="BTAD"/>
    <property type="match status" value="1"/>
</dbReference>
<name>A0ABY6I553_STRPE</name>
<proteinExistence type="predicted"/>
<evidence type="ECO:0000256" key="2">
    <source>
        <dbReference type="SAM" id="MobiDB-lite"/>
    </source>
</evidence>
<organism evidence="4 5">
    <name type="scientific">Streptomyces peucetius</name>
    <dbReference type="NCBI Taxonomy" id="1950"/>
    <lineage>
        <taxon>Bacteria</taxon>
        <taxon>Bacillati</taxon>
        <taxon>Actinomycetota</taxon>
        <taxon>Actinomycetes</taxon>
        <taxon>Kitasatosporales</taxon>
        <taxon>Streptomycetaceae</taxon>
        <taxon>Streptomyces</taxon>
    </lineage>
</organism>
<keyword evidence="5" id="KW-1185">Reference proteome</keyword>
<dbReference type="PRINTS" id="PR00364">
    <property type="entry name" value="DISEASERSIST"/>
</dbReference>
<sequence>MAGRPFADLRDAAFLRAAVERLDEQRLTARETLAETRPELGLHRVILAELADLVASHPLRERLRALQIRALYRAGRQAEALNVYIGLRRRLASELVVDPGPELTALHRAVLEQDEALDATPPPRRHPAPPIAPGAAPVAPAPRLPVPLTALVGRGEALGAVRRLLTAERLVTLTGPGGVGKTRLAEEVARHAGDTFPDGVRMVVLTGPGEAAEQVSAALGVREDAALGLEDALRPRELLLVLDNCEHVIESAAEVVRGLLAAAPRLRILATSREPLGLAGEAVWTVPPLSQADAEALFTARAAASAPGCVVDDGNATAVAAVCRRLDRVPLALELAATRVRALGVHELSARLDDRFRLLTGGRRGVPPRQRTLRAVIDWSWDLLSATERRVLRRLAVHAGSFTVRSAEAVCGPERDTPGVADQARRPVDGHGERGSCLPVAGIRRGVRTGAADGGGRGAGRAGGGTAPGPRPAPGARRSRPGDSRPADRRRAGGGAARRGGCAEAGARPHLVLVPARSAV</sequence>
<dbReference type="CDD" id="cd15831">
    <property type="entry name" value="BTAD"/>
    <property type="match status" value="1"/>
</dbReference>
<dbReference type="SMART" id="SM01043">
    <property type="entry name" value="BTAD"/>
    <property type="match status" value="1"/>
</dbReference>
<gene>
    <name evidence="4" type="ORF">OGH68_04950</name>
</gene>
<protein>
    <recommendedName>
        <fullName evidence="3">Bacterial transcriptional activator domain-containing protein</fullName>
    </recommendedName>
</protein>
<dbReference type="RefSeq" id="WP_264242086.1">
    <property type="nucleotide sequence ID" value="NZ_CP107567.1"/>
</dbReference>
<dbReference type="SUPFAM" id="SSF52540">
    <property type="entry name" value="P-loop containing nucleoside triphosphate hydrolases"/>
    <property type="match status" value="1"/>
</dbReference>
<evidence type="ECO:0000313" key="4">
    <source>
        <dbReference type="EMBL" id="UYQ60880.1"/>
    </source>
</evidence>